<dbReference type="EMBL" id="JAUOZU010000007">
    <property type="protein sequence ID" value="MDO6964625.1"/>
    <property type="molecule type" value="Genomic_DNA"/>
</dbReference>
<keyword evidence="2" id="KW-0805">Transcription regulation</keyword>
<dbReference type="InterPro" id="IPR046335">
    <property type="entry name" value="LacI/GalR-like_sensor"/>
</dbReference>
<gene>
    <name evidence="6" type="ORF">Q4481_11720</name>
</gene>
<dbReference type="InterPro" id="IPR000843">
    <property type="entry name" value="HTH_LacI"/>
</dbReference>
<keyword evidence="4" id="KW-0804">Transcription</keyword>
<dbReference type="PANTHER" id="PTHR30146">
    <property type="entry name" value="LACI-RELATED TRANSCRIPTIONAL REPRESSOR"/>
    <property type="match status" value="1"/>
</dbReference>
<dbReference type="Gene3D" id="3.40.50.2300">
    <property type="match status" value="2"/>
</dbReference>
<reference evidence="6" key="1">
    <citation type="journal article" date="2015" name="Int. J. Syst. Evol. Microbiol.">
        <title>Rhizobium alvei sp. nov., isolated from a freshwater river.</title>
        <authorList>
            <person name="Sheu S.Y."/>
            <person name="Huang H.W."/>
            <person name="Young C.C."/>
            <person name="Chen W.M."/>
        </authorList>
    </citation>
    <scope>NUCLEOTIDE SEQUENCE</scope>
    <source>
        <strain evidence="6">TNR-22</strain>
    </source>
</reference>
<comment type="caution">
    <text evidence="6">The sequence shown here is derived from an EMBL/GenBank/DDBJ whole genome shotgun (WGS) entry which is preliminary data.</text>
</comment>
<dbReference type="SUPFAM" id="SSF53822">
    <property type="entry name" value="Periplasmic binding protein-like I"/>
    <property type="match status" value="1"/>
</dbReference>
<evidence type="ECO:0000259" key="5">
    <source>
        <dbReference type="PROSITE" id="PS50932"/>
    </source>
</evidence>
<protein>
    <submittedName>
        <fullName evidence="6">LacI family DNA-binding transcriptional regulator</fullName>
    </submittedName>
</protein>
<dbReference type="PROSITE" id="PS50932">
    <property type="entry name" value="HTH_LACI_2"/>
    <property type="match status" value="1"/>
</dbReference>
<evidence type="ECO:0000313" key="7">
    <source>
        <dbReference type="Proteomes" id="UP001174932"/>
    </source>
</evidence>
<dbReference type="RefSeq" id="WP_304376524.1">
    <property type="nucleotide sequence ID" value="NZ_JAUOZU010000007.1"/>
</dbReference>
<dbReference type="Proteomes" id="UP001174932">
    <property type="component" value="Unassembled WGS sequence"/>
</dbReference>
<dbReference type="Pfam" id="PF13377">
    <property type="entry name" value="Peripla_BP_3"/>
    <property type="match status" value="1"/>
</dbReference>
<dbReference type="SMART" id="SM00354">
    <property type="entry name" value="HTH_LACI"/>
    <property type="match status" value="1"/>
</dbReference>
<dbReference type="PANTHER" id="PTHR30146:SF148">
    <property type="entry name" value="HTH-TYPE TRANSCRIPTIONAL REPRESSOR PURR-RELATED"/>
    <property type="match status" value="1"/>
</dbReference>
<sequence>MSDKRVTVIDIAKAAGVSKSTVSLVLQGSPLVNESTRTKVSAVMRDLGYVYNRGAANLRQTGSKTRIIGVVVNDLTNSFFAELAVGVDMVVQSAGFVQFLSNTSESIDRQREVIASMREHGISGLIVSPARGTAAADFKPLVAAGIPVVAVVRGLPGARISSVLSANMEGAIEAVRHLATLGHKRIAFMGGFANTEVFRERLAGYRQAMEDLGLGFSEDLVIASAPSRAGGVDAVGRAMAMPDRPTAALCFNDAVAFGACDGLRARRLEPGEDFAVIGFDDVIEAGTAVPALTTVAVDPQGMGRRAAQLLLKQINAGKPEPETIVTAVRLVVRESCGAHRGPVDVEQMRKKA</sequence>
<proteinExistence type="predicted"/>
<organism evidence="6 7">
    <name type="scientific">Rhizobium alvei</name>
    <dbReference type="NCBI Taxonomy" id="1132659"/>
    <lineage>
        <taxon>Bacteria</taxon>
        <taxon>Pseudomonadati</taxon>
        <taxon>Pseudomonadota</taxon>
        <taxon>Alphaproteobacteria</taxon>
        <taxon>Hyphomicrobiales</taxon>
        <taxon>Rhizobiaceae</taxon>
        <taxon>Rhizobium/Agrobacterium group</taxon>
        <taxon>Rhizobium</taxon>
    </lineage>
</organism>
<keyword evidence="1" id="KW-0678">Repressor</keyword>
<keyword evidence="3 6" id="KW-0238">DNA-binding</keyword>
<reference evidence="6" key="2">
    <citation type="submission" date="2023-07" db="EMBL/GenBank/DDBJ databases">
        <authorList>
            <person name="Shen H."/>
        </authorList>
    </citation>
    <scope>NUCLEOTIDE SEQUENCE</scope>
    <source>
        <strain evidence="6">TNR-22</strain>
    </source>
</reference>
<dbReference type="InterPro" id="IPR028082">
    <property type="entry name" value="Peripla_BP_I"/>
</dbReference>
<dbReference type="InterPro" id="IPR010982">
    <property type="entry name" value="Lambda_DNA-bd_dom_sf"/>
</dbReference>
<dbReference type="PROSITE" id="PS00356">
    <property type="entry name" value="HTH_LACI_1"/>
    <property type="match status" value="1"/>
</dbReference>
<dbReference type="CDD" id="cd01392">
    <property type="entry name" value="HTH_LacI"/>
    <property type="match status" value="1"/>
</dbReference>
<accession>A0ABT8YLN0</accession>
<evidence type="ECO:0000256" key="1">
    <source>
        <dbReference type="ARBA" id="ARBA00022491"/>
    </source>
</evidence>
<dbReference type="CDD" id="cd06289">
    <property type="entry name" value="PBP1_MalI-like"/>
    <property type="match status" value="1"/>
</dbReference>
<evidence type="ECO:0000313" key="6">
    <source>
        <dbReference type="EMBL" id="MDO6964625.1"/>
    </source>
</evidence>
<dbReference type="SUPFAM" id="SSF47413">
    <property type="entry name" value="lambda repressor-like DNA-binding domains"/>
    <property type="match status" value="1"/>
</dbReference>
<evidence type="ECO:0000256" key="3">
    <source>
        <dbReference type="ARBA" id="ARBA00023125"/>
    </source>
</evidence>
<dbReference type="GO" id="GO:0003677">
    <property type="term" value="F:DNA binding"/>
    <property type="evidence" value="ECO:0007669"/>
    <property type="project" value="UniProtKB-KW"/>
</dbReference>
<name>A0ABT8YLN0_9HYPH</name>
<dbReference type="Gene3D" id="1.10.260.40">
    <property type="entry name" value="lambda repressor-like DNA-binding domains"/>
    <property type="match status" value="1"/>
</dbReference>
<evidence type="ECO:0000256" key="4">
    <source>
        <dbReference type="ARBA" id="ARBA00023163"/>
    </source>
</evidence>
<dbReference type="Pfam" id="PF00356">
    <property type="entry name" value="LacI"/>
    <property type="match status" value="1"/>
</dbReference>
<evidence type="ECO:0000256" key="2">
    <source>
        <dbReference type="ARBA" id="ARBA00023015"/>
    </source>
</evidence>
<feature type="domain" description="HTH lacI-type" evidence="5">
    <location>
        <begin position="6"/>
        <end position="60"/>
    </location>
</feature>
<keyword evidence="7" id="KW-1185">Reference proteome</keyword>